<keyword evidence="2" id="KW-1185">Reference proteome</keyword>
<keyword evidence="1" id="KW-1133">Transmembrane helix</keyword>
<proteinExistence type="predicted"/>
<feature type="transmembrane region" description="Helical" evidence="1">
    <location>
        <begin position="25"/>
        <end position="47"/>
    </location>
</feature>
<protein>
    <submittedName>
        <fullName evidence="3">Uncharacterized protein</fullName>
    </submittedName>
</protein>
<dbReference type="WBParaSite" id="nRc.2.0.1.t04272-RA">
    <property type="protein sequence ID" value="nRc.2.0.1.t04272-RA"/>
    <property type="gene ID" value="nRc.2.0.1.g04272"/>
</dbReference>
<organism evidence="2 3">
    <name type="scientific">Romanomermis culicivorax</name>
    <name type="common">Nematode worm</name>
    <dbReference type="NCBI Taxonomy" id="13658"/>
    <lineage>
        <taxon>Eukaryota</taxon>
        <taxon>Metazoa</taxon>
        <taxon>Ecdysozoa</taxon>
        <taxon>Nematoda</taxon>
        <taxon>Enoplea</taxon>
        <taxon>Dorylaimia</taxon>
        <taxon>Mermithida</taxon>
        <taxon>Mermithoidea</taxon>
        <taxon>Mermithidae</taxon>
        <taxon>Romanomermis</taxon>
    </lineage>
</organism>
<accession>A0A915HSB8</accession>
<keyword evidence="1" id="KW-0812">Transmembrane</keyword>
<evidence type="ECO:0000313" key="2">
    <source>
        <dbReference type="Proteomes" id="UP000887565"/>
    </source>
</evidence>
<sequence>MDLLLQMNQQQPGRSSLLKLGANSVLRYLIFIHICVEVWTIVPLGAIETRDETASRMLDFPKESTWTAL</sequence>
<dbReference type="AlphaFoldDB" id="A0A915HSB8"/>
<dbReference type="Proteomes" id="UP000887565">
    <property type="component" value="Unplaced"/>
</dbReference>
<evidence type="ECO:0000313" key="3">
    <source>
        <dbReference type="WBParaSite" id="nRc.2.0.1.t04272-RA"/>
    </source>
</evidence>
<name>A0A915HSB8_ROMCU</name>
<evidence type="ECO:0000256" key="1">
    <source>
        <dbReference type="SAM" id="Phobius"/>
    </source>
</evidence>
<keyword evidence="1" id="KW-0472">Membrane</keyword>
<reference evidence="3" key="1">
    <citation type="submission" date="2022-11" db="UniProtKB">
        <authorList>
            <consortium name="WormBaseParasite"/>
        </authorList>
    </citation>
    <scope>IDENTIFICATION</scope>
</reference>